<name>A0A0A9EZV3_ARUDO</name>
<evidence type="ECO:0000256" key="1">
    <source>
        <dbReference type="SAM" id="MobiDB-lite"/>
    </source>
</evidence>
<protein>
    <submittedName>
        <fullName evidence="2">Uncharacterized protein</fullName>
    </submittedName>
</protein>
<reference evidence="2" key="2">
    <citation type="journal article" date="2015" name="Data Brief">
        <title>Shoot transcriptome of the giant reed, Arundo donax.</title>
        <authorList>
            <person name="Barrero R.A."/>
            <person name="Guerrero F.D."/>
            <person name="Moolhuijzen P."/>
            <person name="Goolsby J.A."/>
            <person name="Tidwell J."/>
            <person name="Bellgard S.E."/>
            <person name="Bellgard M.I."/>
        </authorList>
    </citation>
    <scope>NUCLEOTIDE SEQUENCE</scope>
    <source>
        <tissue evidence="2">Shoot tissue taken approximately 20 cm above the soil surface</tissue>
    </source>
</reference>
<feature type="compositionally biased region" description="Basic and acidic residues" evidence="1">
    <location>
        <begin position="1"/>
        <end position="10"/>
    </location>
</feature>
<dbReference type="AlphaFoldDB" id="A0A0A9EZV3"/>
<reference evidence="2" key="1">
    <citation type="submission" date="2014-09" db="EMBL/GenBank/DDBJ databases">
        <authorList>
            <person name="Magalhaes I.L.F."/>
            <person name="Oliveira U."/>
            <person name="Santos F.R."/>
            <person name="Vidigal T.H.D.A."/>
            <person name="Brescovit A.D."/>
            <person name="Santos A.J."/>
        </authorList>
    </citation>
    <scope>NUCLEOTIDE SEQUENCE</scope>
    <source>
        <tissue evidence="2">Shoot tissue taken approximately 20 cm above the soil surface</tissue>
    </source>
</reference>
<feature type="region of interest" description="Disordered" evidence="1">
    <location>
        <begin position="1"/>
        <end position="30"/>
    </location>
</feature>
<sequence length="126" mass="12944">MLSGRGRLETGTRSSSAGASDLSASRGGKGGGFWPFTRGCRVLVASESLPLVLLARMAQVVCQSARPNGVARQVWRCADLHPAAAVRICWWRGAAWKASSTAGVGAAAASMNSPVFWGLGGLVVGS</sequence>
<feature type="compositionally biased region" description="Low complexity" evidence="1">
    <location>
        <begin position="14"/>
        <end position="26"/>
    </location>
</feature>
<evidence type="ECO:0000313" key="2">
    <source>
        <dbReference type="EMBL" id="JAE03426.1"/>
    </source>
</evidence>
<dbReference type="EMBL" id="GBRH01194470">
    <property type="protein sequence ID" value="JAE03426.1"/>
    <property type="molecule type" value="Transcribed_RNA"/>
</dbReference>
<organism evidence="2">
    <name type="scientific">Arundo donax</name>
    <name type="common">Giant reed</name>
    <name type="synonym">Donax arundinaceus</name>
    <dbReference type="NCBI Taxonomy" id="35708"/>
    <lineage>
        <taxon>Eukaryota</taxon>
        <taxon>Viridiplantae</taxon>
        <taxon>Streptophyta</taxon>
        <taxon>Embryophyta</taxon>
        <taxon>Tracheophyta</taxon>
        <taxon>Spermatophyta</taxon>
        <taxon>Magnoliopsida</taxon>
        <taxon>Liliopsida</taxon>
        <taxon>Poales</taxon>
        <taxon>Poaceae</taxon>
        <taxon>PACMAD clade</taxon>
        <taxon>Arundinoideae</taxon>
        <taxon>Arundineae</taxon>
        <taxon>Arundo</taxon>
    </lineage>
</organism>
<proteinExistence type="predicted"/>
<accession>A0A0A9EZV3</accession>